<protein>
    <submittedName>
        <fullName evidence="2">Transposase IS4</fullName>
    </submittedName>
</protein>
<dbReference type="Proteomes" id="UP001458880">
    <property type="component" value="Unassembled WGS sequence"/>
</dbReference>
<evidence type="ECO:0000313" key="3">
    <source>
        <dbReference type="Proteomes" id="UP001458880"/>
    </source>
</evidence>
<evidence type="ECO:0000313" key="2">
    <source>
        <dbReference type="EMBL" id="KAK9753011.1"/>
    </source>
</evidence>
<sequence length="106" mass="12426">MDILNKNFRQWGFFHENLSVDEAMVKYFGHHPAKQFIRVKPVRFGFKDWMVYSSSGYCYAFEVYCGKDNEKEEESIGLGVNVVISLLEHLENPVDHVIDSIIFYDP</sequence>
<dbReference type="EMBL" id="JASPKY010000016">
    <property type="protein sequence ID" value="KAK9753011.1"/>
    <property type="molecule type" value="Genomic_DNA"/>
</dbReference>
<name>A0AAW1N2V9_POPJA</name>
<evidence type="ECO:0000259" key="1">
    <source>
        <dbReference type="Pfam" id="PF13843"/>
    </source>
</evidence>
<feature type="domain" description="PiggyBac transposable element-derived protein" evidence="1">
    <location>
        <begin position="1"/>
        <end position="97"/>
    </location>
</feature>
<dbReference type="Pfam" id="PF13843">
    <property type="entry name" value="DDE_Tnp_1_7"/>
    <property type="match status" value="1"/>
</dbReference>
<dbReference type="PANTHER" id="PTHR47055:SF3">
    <property type="entry name" value="PHORBOL-ESTER_DAG-TYPE DOMAIN-CONTAINING PROTEIN"/>
    <property type="match status" value="1"/>
</dbReference>
<dbReference type="InterPro" id="IPR029526">
    <property type="entry name" value="PGBD"/>
</dbReference>
<gene>
    <name evidence="2" type="ORF">QE152_g3819</name>
</gene>
<dbReference type="PANTHER" id="PTHR47055">
    <property type="entry name" value="DDE_TNP_1_7 DOMAIN-CONTAINING PROTEIN"/>
    <property type="match status" value="1"/>
</dbReference>
<keyword evidence="3" id="KW-1185">Reference proteome</keyword>
<dbReference type="GO" id="GO:0043565">
    <property type="term" value="F:sequence-specific DNA binding"/>
    <property type="evidence" value="ECO:0007669"/>
    <property type="project" value="TreeGrafter"/>
</dbReference>
<proteinExistence type="predicted"/>
<comment type="caution">
    <text evidence="2">The sequence shown here is derived from an EMBL/GenBank/DDBJ whole genome shotgun (WGS) entry which is preliminary data.</text>
</comment>
<dbReference type="InterPro" id="IPR052638">
    <property type="entry name" value="PiggyBac_TE-derived"/>
</dbReference>
<dbReference type="AlphaFoldDB" id="A0AAW1N2V9"/>
<accession>A0AAW1N2V9</accession>
<organism evidence="2 3">
    <name type="scientific">Popillia japonica</name>
    <name type="common">Japanese beetle</name>
    <dbReference type="NCBI Taxonomy" id="7064"/>
    <lineage>
        <taxon>Eukaryota</taxon>
        <taxon>Metazoa</taxon>
        <taxon>Ecdysozoa</taxon>
        <taxon>Arthropoda</taxon>
        <taxon>Hexapoda</taxon>
        <taxon>Insecta</taxon>
        <taxon>Pterygota</taxon>
        <taxon>Neoptera</taxon>
        <taxon>Endopterygota</taxon>
        <taxon>Coleoptera</taxon>
        <taxon>Polyphaga</taxon>
        <taxon>Scarabaeiformia</taxon>
        <taxon>Scarabaeidae</taxon>
        <taxon>Rutelinae</taxon>
        <taxon>Popillia</taxon>
    </lineage>
</organism>
<reference evidence="2 3" key="1">
    <citation type="journal article" date="2024" name="BMC Genomics">
        <title>De novo assembly and annotation of Popillia japonica's genome with initial clues to its potential as an invasive pest.</title>
        <authorList>
            <person name="Cucini C."/>
            <person name="Boschi S."/>
            <person name="Funari R."/>
            <person name="Cardaioli E."/>
            <person name="Iannotti N."/>
            <person name="Marturano G."/>
            <person name="Paoli F."/>
            <person name="Bruttini M."/>
            <person name="Carapelli A."/>
            <person name="Frati F."/>
            <person name="Nardi F."/>
        </authorList>
    </citation>
    <scope>NUCLEOTIDE SEQUENCE [LARGE SCALE GENOMIC DNA]</scope>
    <source>
        <strain evidence="2">DMR45628</strain>
    </source>
</reference>